<dbReference type="Proteomes" id="UP001611263">
    <property type="component" value="Unassembled WGS sequence"/>
</dbReference>
<dbReference type="RefSeq" id="WP_156052317.1">
    <property type="nucleotide sequence ID" value="NZ_JBIRUQ010000002.1"/>
</dbReference>
<evidence type="ECO:0000313" key="2">
    <source>
        <dbReference type="EMBL" id="MFI1461196.1"/>
    </source>
</evidence>
<name>A0ABW7TMW0_9NOCA</name>
<dbReference type="SUPFAM" id="SSF56399">
    <property type="entry name" value="ADP-ribosylation"/>
    <property type="match status" value="1"/>
</dbReference>
<proteinExistence type="predicted"/>
<dbReference type="Gene3D" id="3.90.176.10">
    <property type="entry name" value="Toxin ADP-ribosyltransferase, Chain A, domain 1"/>
    <property type="match status" value="1"/>
</dbReference>
<feature type="compositionally biased region" description="Polar residues" evidence="1">
    <location>
        <begin position="223"/>
        <end position="237"/>
    </location>
</feature>
<sequence length="237" mass="26929">MSKLTGLFTSMTHELTYSSKQGSEAIYADTIPCSTVAQKSATHSGHVDSELSSTLIWPEKPPDWNDPDSRPFRLEWEELCAQVSPESDDYLELDLHLRWTVYRDIQATPRNKHNIPPTPAIQQKIDGATRALRRVPKFQGSVVRHVNNLLPEVLDRYQKGETITEVAFTSTARNLDGVPKHRERADFEMRIQSKTGSDLTYVPLVKRKTMRSSFRLARDFRSPTDTSTSRADSPLSK</sequence>
<dbReference type="GeneID" id="93509612"/>
<evidence type="ECO:0000313" key="3">
    <source>
        <dbReference type="Proteomes" id="UP001611263"/>
    </source>
</evidence>
<comment type="caution">
    <text evidence="2">The sequence shown here is derived from an EMBL/GenBank/DDBJ whole genome shotgun (WGS) entry which is preliminary data.</text>
</comment>
<reference evidence="2 3" key="1">
    <citation type="submission" date="2024-10" db="EMBL/GenBank/DDBJ databases">
        <title>The Natural Products Discovery Center: Release of the First 8490 Sequenced Strains for Exploring Actinobacteria Biosynthetic Diversity.</title>
        <authorList>
            <person name="Kalkreuter E."/>
            <person name="Kautsar S.A."/>
            <person name="Yang D."/>
            <person name="Bader C.D."/>
            <person name="Teijaro C.N."/>
            <person name="Fluegel L."/>
            <person name="Davis C.M."/>
            <person name="Simpson J.R."/>
            <person name="Lauterbach L."/>
            <person name="Steele A.D."/>
            <person name="Gui C."/>
            <person name="Meng S."/>
            <person name="Li G."/>
            <person name="Viehrig K."/>
            <person name="Ye F."/>
            <person name="Su P."/>
            <person name="Kiefer A.F."/>
            <person name="Nichols A."/>
            <person name="Cepeda A.J."/>
            <person name="Yan W."/>
            <person name="Fan B."/>
            <person name="Jiang Y."/>
            <person name="Adhikari A."/>
            <person name="Zheng C.-J."/>
            <person name="Schuster L."/>
            <person name="Cowan T.M."/>
            <person name="Smanski M.J."/>
            <person name="Chevrette M.G."/>
            <person name="De Carvalho L.P.S."/>
            <person name="Shen B."/>
        </authorList>
    </citation>
    <scope>NUCLEOTIDE SEQUENCE [LARGE SCALE GENOMIC DNA]</scope>
    <source>
        <strain evidence="2 3">NPDC020568</strain>
    </source>
</reference>
<gene>
    <name evidence="2" type="ORF">ACH4WX_10785</name>
</gene>
<keyword evidence="3" id="KW-1185">Reference proteome</keyword>
<dbReference type="EMBL" id="JBIRUQ010000002">
    <property type="protein sequence ID" value="MFI1461196.1"/>
    <property type="molecule type" value="Genomic_DNA"/>
</dbReference>
<evidence type="ECO:0000256" key="1">
    <source>
        <dbReference type="SAM" id="MobiDB-lite"/>
    </source>
</evidence>
<feature type="region of interest" description="Disordered" evidence="1">
    <location>
        <begin position="216"/>
        <end position="237"/>
    </location>
</feature>
<accession>A0ABW7TMW0</accession>
<protein>
    <submittedName>
        <fullName evidence="2">Uncharacterized protein</fullName>
    </submittedName>
</protein>
<organism evidence="2 3">
    <name type="scientific">Nocardia carnea</name>
    <dbReference type="NCBI Taxonomy" id="37328"/>
    <lineage>
        <taxon>Bacteria</taxon>
        <taxon>Bacillati</taxon>
        <taxon>Actinomycetota</taxon>
        <taxon>Actinomycetes</taxon>
        <taxon>Mycobacteriales</taxon>
        <taxon>Nocardiaceae</taxon>
        <taxon>Nocardia</taxon>
    </lineage>
</organism>